<feature type="region of interest" description="Disordered" evidence="8">
    <location>
        <begin position="195"/>
        <end position="216"/>
    </location>
</feature>
<keyword evidence="7" id="KW-0539">Nucleus</keyword>
<dbReference type="GeneID" id="36570725"/>
<dbReference type="Pfam" id="PF04082">
    <property type="entry name" value="Fungal_trans"/>
    <property type="match status" value="1"/>
</dbReference>
<dbReference type="SMART" id="SM00906">
    <property type="entry name" value="Fungal_trans"/>
    <property type="match status" value="1"/>
</dbReference>
<keyword evidence="12" id="KW-1185">Reference proteome</keyword>
<keyword evidence="3" id="KW-0862">Zinc</keyword>
<evidence type="ECO:0000256" key="8">
    <source>
        <dbReference type="SAM" id="MobiDB-lite"/>
    </source>
</evidence>
<dbReference type="InterPro" id="IPR036864">
    <property type="entry name" value="Zn2-C6_fun-type_DNA-bd_sf"/>
</dbReference>
<dbReference type="EMBL" id="KZ679011">
    <property type="protein sequence ID" value="PSS18643.1"/>
    <property type="molecule type" value="Genomic_DNA"/>
</dbReference>
<evidence type="ECO:0000256" key="6">
    <source>
        <dbReference type="ARBA" id="ARBA00023163"/>
    </source>
</evidence>
<dbReference type="FunCoup" id="A0A2T3B271">
    <property type="interactions" value="251"/>
</dbReference>
<dbReference type="PANTHER" id="PTHR47540:SF1">
    <property type="entry name" value="ACTIVATOR OF STRESS GENES 1-RELATED"/>
    <property type="match status" value="1"/>
</dbReference>
<keyword evidence="9" id="KW-0472">Membrane</keyword>
<sequence>MMPGQTSPGTSTPASHTPAPLQKRRRVTRACDECRRKKIKCDGKQPCTHCTVYSYDCTYDQPSNRRRNPAPQYIEALEARLQRAESLLKTVLPNVDLNDPNLDTIIQQQRQAGNANKDSSETANSGESKLSEKDSQLRSMIESTGQLDLDECGHWDFHGGSSGAVFVRRMREQFGDLLGGDYRAPLLPRLPRSKPLDPLYESPRSSLGSPLETGLPNTMGLPSRETARALCQDSLNCACALLRFIHQPTFYEMFDRIYDIPPENFGDDENRYLPLLYVILALGCMFHATPADNLDESTQDSYKDSINQGLKYFRAARQMMDVTDCRDITSLQAILFMILFLQSSANLSTCYSYIGIALRSSLRMGLHRNLSGNFNPIEREIRRRVFWIIRKMDTYVSALLGFPQMLSSDDIDQELPIEVDDEYITKQGVHPMPPGKTSLYAASNAHTRLMVILTKVIKYIYPIKGLEQSVQEPSKASYVISHAKIREIERDLADWLDKLPMALRPGGEGTPEVLRVQQLLRLAYAHVQMMLYRPFLHYASQKSSANKSIDERSYACAAACISVSRNIVHITTEMKKRGLLIGAYWFTMYTTFFAILSLVFFVLENPDKSGSQEILADANDGKDALRGLAKRSQAADRCSSALIPLFEKLPERLKNGRSAAAAAKKKRSAPSPNLQGIRGTADVPEPEPAPLSQRATTFPVLTPVYDNAPFRTNTMSNPNLRQSFQELVSPTDLSSHGTPDSTNSDHVLQRPPYNMSQPFSPNSGLPDLGAMMFPSGDPFAYPNQPMTEFDNIKQENIGSMQSSRAPPMFLSNGTSGPGIYDDLEGQLFGPLPPYLLQGQQPFDMTGQMGAGSNVMSSVFNPQEMSYPASAVPDVDLDFDGIFSGSGDRDDWNNTVTDQRFR</sequence>
<dbReference type="InterPro" id="IPR001138">
    <property type="entry name" value="Zn2Cys6_DnaBD"/>
</dbReference>
<feature type="transmembrane region" description="Helical" evidence="9">
    <location>
        <begin position="583"/>
        <end position="603"/>
    </location>
</feature>
<feature type="region of interest" description="Disordered" evidence="8">
    <location>
        <begin position="729"/>
        <end position="766"/>
    </location>
</feature>
<evidence type="ECO:0000313" key="11">
    <source>
        <dbReference type="EMBL" id="PSS18643.1"/>
    </source>
</evidence>
<dbReference type="CDD" id="cd12148">
    <property type="entry name" value="fungal_TF_MHR"/>
    <property type="match status" value="1"/>
</dbReference>
<dbReference type="CDD" id="cd00067">
    <property type="entry name" value="GAL4"/>
    <property type="match status" value="1"/>
</dbReference>
<dbReference type="SMART" id="SM00066">
    <property type="entry name" value="GAL4"/>
    <property type="match status" value="1"/>
</dbReference>
<dbReference type="RefSeq" id="XP_024720995.1">
    <property type="nucleotide sequence ID" value="XM_024862644.1"/>
</dbReference>
<keyword evidence="6" id="KW-0804">Transcription</keyword>
<dbReference type="Proteomes" id="UP000241818">
    <property type="component" value="Unassembled WGS sequence"/>
</dbReference>
<feature type="compositionally biased region" description="Polar residues" evidence="8">
    <location>
        <begin position="754"/>
        <end position="763"/>
    </location>
</feature>
<dbReference type="GO" id="GO:0000981">
    <property type="term" value="F:DNA-binding transcription factor activity, RNA polymerase II-specific"/>
    <property type="evidence" value="ECO:0007669"/>
    <property type="project" value="InterPro"/>
</dbReference>
<dbReference type="InParanoid" id="A0A2T3B271"/>
<dbReference type="InterPro" id="IPR007219">
    <property type="entry name" value="XnlR_reg_dom"/>
</dbReference>
<comment type="subcellular location">
    <subcellularLocation>
        <location evidence="1">Nucleus</location>
    </subcellularLocation>
</comment>
<feature type="compositionally biased region" description="Polar residues" evidence="8">
    <location>
        <begin position="1"/>
        <end position="15"/>
    </location>
</feature>
<feature type="compositionally biased region" description="Polar residues" evidence="8">
    <location>
        <begin position="109"/>
        <end position="128"/>
    </location>
</feature>
<dbReference type="PROSITE" id="PS00463">
    <property type="entry name" value="ZN2_CY6_FUNGAL_1"/>
    <property type="match status" value="1"/>
</dbReference>
<dbReference type="OrthoDB" id="422427at2759"/>
<evidence type="ECO:0000256" key="4">
    <source>
        <dbReference type="ARBA" id="ARBA00023015"/>
    </source>
</evidence>
<keyword evidence="4" id="KW-0805">Transcription regulation</keyword>
<protein>
    <recommendedName>
        <fullName evidence="10">Zn(2)-C6 fungal-type domain-containing protein</fullName>
    </recommendedName>
</protein>
<feature type="region of interest" description="Disordered" evidence="8">
    <location>
        <begin position="109"/>
        <end position="139"/>
    </location>
</feature>
<feature type="compositionally biased region" description="Polar residues" evidence="8">
    <location>
        <begin position="729"/>
        <end position="746"/>
    </location>
</feature>
<dbReference type="PROSITE" id="PS50048">
    <property type="entry name" value="ZN2_CY6_FUNGAL_2"/>
    <property type="match status" value="1"/>
</dbReference>
<evidence type="ECO:0000256" key="9">
    <source>
        <dbReference type="SAM" id="Phobius"/>
    </source>
</evidence>
<dbReference type="GO" id="GO:0008270">
    <property type="term" value="F:zinc ion binding"/>
    <property type="evidence" value="ECO:0007669"/>
    <property type="project" value="InterPro"/>
</dbReference>
<dbReference type="Pfam" id="PF00172">
    <property type="entry name" value="Zn_clus"/>
    <property type="match status" value="1"/>
</dbReference>
<keyword evidence="9" id="KW-0812">Transmembrane</keyword>
<dbReference type="GO" id="GO:0006351">
    <property type="term" value="P:DNA-templated transcription"/>
    <property type="evidence" value="ECO:0007669"/>
    <property type="project" value="InterPro"/>
</dbReference>
<gene>
    <name evidence="11" type="ORF">M430DRAFT_140045</name>
</gene>
<dbReference type="GO" id="GO:0045944">
    <property type="term" value="P:positive regulation of transcription by RNA polymerase II"/>
    <property type="evidence" value="ECO:0007669"/>
    <property type="project" value="TreeGrafter"/>
</dbReference>
<dbReference type="Gene3D" id="4.10.240.10">
    <property type="entry name" value="Zn(2)-C6 fungal-type DNA-binding domain"/>
    <property type="match status" value="1"/>
</dbReference>
<evidence type="ECO:0000313" key="12">
    <source>
        <dbReference type="Proteomes" id="UP000241818"/>
    </source>
</evidence>
<dbReference type="STRING" id="857342.A0A2T3B271"/>
<evidence type="ECO:0000256" key="5">
    <source>
        <dbReference type="ARBA" id="ARBA00023125"/>
    </source>
</evidence>
<keyword evidence="2" id="KW-0479">Metal-binding</keyword>
<feature type="region of interest" description="Disordered" evidence="8">
    <location>
        <begin position="657"/>
        <end position="692"/>
    </location>
</feature>
<feature type="region of interest" description="Disordered" evidence="8">
    <location>
        <begin position="1"/>
        <end position="24"/>
    </location>
</feature>
<keyword evidence="9" id="KW-1133">Transmembrane helix</keyword>
<keyword evidence="5" id="KW-0238">DNA-binding</keyword>
<organism evidence="11 12">
    <name type="scientific">Amorphotheca resinae ATCC 22711</name>
    <dbReference type="NCBI Taxonomy" id="857342"/>
    <lineage>
        <taxon>Eukaryota</taxon>
        <taxon>Fungi</taxon>
        <taxon>Dikarya</taxon>
        <taxon>Ascomycota</taxon>
        <taxon>Pezizomycotina</taxon>
        <taxon>Leotiomycetes</taxon>
        <taxon>Helotiales</taxon>
        <taxon>Amorphothecaceae</taxon>
        <taxon>Amorphotheca</taxon>
    </lineage>
</organism>
<accession>A0A2T3B271</accession>
<feature type="domain" description="Zn(2)-C6 fungal-type" evidence="10">
    <location>
        <begin position="30"/>
        <end position="59"/>
    </location>
</feature>
<evidence type="ECO:0000256" key="1">
    <source>
        <dbReference type="ARBA" id="ARBA00004123"/>
    </source>
</evidence>
<dbReference type="InterPro" id="IPR051711">
    <property type="entry name" value="Stress_Response_Reg"/>
</dbReference>
<dbReference type="GO" id="GO:0043565">
    <property type="term" value="F:sequence-specific DNA binding"/>
    <property type="evidence" value="ECO:0007669"/>
    <property type="project" value="TreeGrafter"/>
</dbReference>
<dbReference type="AlphaFoldDB" id="A0A2T3B271"/>
<name>A0A2T3B271_AMORE</name>
<dbReference type="PANTHER" id="PTHR47540">
    <property type="entry name" value="THIAMINE REPRESSIBLE GENES REGULATORY PROTEIN THI5"/>
    <property type="match status" value="1"/>
</dbReference>
<evidence type="ECO:0000256" key="3">
    <source>
        <dbReference type="ARBA" id="ARBA00022833"/>
    </source>
</evidence>
<dbReference type="SUPFAM" id="SSF57701">
    <property type="entry name" value="Zn2/Cys6 DNA-binding domain"/>
    <property type="match status" value="1"/>
</dbReference>
<reference evidence="11 12" key="1">
    <citation type="journal article" date="2018" name="New Phytol.">
        <title>Comparative genomics and transcriptomics depict ericoid mycorrhizal fungi as versatile saprotrophs and plant mutualists.</title>
        <authorList>
            <person name="Martino E."/>
            <person name="Morin E."/>
            <person name="Grelet G.A."/>
            <person name="Kuo A."/>
            <person name="Kohler A."/>
            <person name="Daghino S."/>
            <person name="Barry K.W."/>
            <person name="Cichocki N."/>
            <person name="Clum A."/>
            <person name="Dockter R.B."/>
            <person name="Hainaut M."/>
            <person name="Kuo R.C."/>
            <person name="LaButti K."/>
            <person name="Lindahl B.D."/>
            <person name="Lindquist E.A."/>
            <person name="Lipzen A."/>
            <person name="Khouja H.R."/>
            <person name="Magnuson J."/>
            <person name="Murat C."/>
            <person name="Ohm R.A."/>
            <person name="Singer S.W."/>
            <person name="Spatafora J.W."/>
            <person name="Wang M."/>
            <person name="Veneault-Fourrey C."/>
            <person name="Henrissat B."/>
            <person name="Grigoriev I.V."/>
            <person name="Martin F.M."/>
            <person name="Perotto S."/>
        </authorList>
    </citation>
    <scope>NUCLEOTIDE SEQUENCE [LARGE SCALE GENOMIC DNA]</scope>
    <source>
        <strain evidence="11 12">ATCC 22711</strain>
    </source>
</reference>
<evidence type="ECO:0000256" key="7">
    <source>
        <dbReference type="ARBA" id="ARBA00023242"/>
    </source>
</evidence>
<evidence type="ECO:0000259" key="10">
    <source>
        <dbReference type="PROSITE" id="PS50048"/>
    </source>
</evidence>
<evidence type="ECO:0000256" key="2">
    <source>
        <dbReference type="ARBA" id="ARBA00022723"/>
    </source>
</evidence>
<proteinExistence type="predicted"/>
<dbReference type="GO" id="GO:0005634">
    <property type="term" value="C:nucleus"/>
    <property type="evidence" value="ECO:0007669"/>
    <property type="project" value="UniProtKB-SubCell"/>
</dbReference>